<evidence type="ECO:0000313" key="4">
    <source>
        <dbReference type="Proteomes" id="UP001152797"/>
    </source>
</evidence>
<dbReference type="EMBL" id="CAMXCT010004212">
    <property type="protein sequence ID" value="CAI4008130.1"/>
    <property type="molecule type" value="Genomic_DNA"/>
</dbReference>
<feature type="region of interest" description="Disordered" evidence="1">
    <location>
        <begin position="1"/>
        <end position="24"/>
    </location>
</feature>
<accession>A0A9P1DEF8</accession>
<dbReference type="Proteomes" id="UP001152797">
    <property type="component" value="Unassembled WGS sequence"/>
</dbReference>
<evidence type="ECO:0000313" key="2">
    <source>
        <dbReference type="EMBL" id="CAI4008130.1"/>
    </source>
</evidence>
<comment type="caution">
    <text evidence="2">The sequence shown here is derived from an EMBL/GenBank/DDBJ whole genome shotgun (WGS) entry which is preliminary data.</text>
</comment>
<dbReference type="EMBL" id="CAMXCT020004212">
    <property type="protein sequence ID" value="CAL1161505.1"/>
    <property type="molecule type" value="Genomic_DNA"/>
</dbReference>
<gene>
    <name evidence="2" type="ORF">C1SCF055_LOCUS33600</name>
</gene>
<dbReference type="EMBL" id="CAMXCT030004212">
    <property type="protein sequence ID" value="CAL4795442.1"/>
    <property type="molecule type" value="Genomic_DNA"/>
</dbReference>
<reference evidence="2" key="1">
    <citation type="submission" date="2022-10" db="EMBL/GenBank/DDBJ databases">
        <authorList>
            <person name="Chen Y."/>
            <person name="Dougan E. K."/>
            <person name="Chan C."/>
            <person name="Rhodes N."/>
            <person name="Thang M."/>
        </authorList>
    </citation>
    <scope>NUCLEOTIDE SEQUENCE</scope>
</reference>
<dbReference type="AlphaFoldDB" id="A0A9P1DEF8"/>
<evidence type="ECO:0000256" key="1">
    <source>
        <dbReference type="SAM" id="MobiDB-lite"/>
    </source>
</evidence>
<evidence type="ECO:0000313" key="3">
    <source>
        <dbReference type="EMBL" id="CAL4795442.1"/>
    </source>
</evidence>
<dbReference type="OrthoDB" id="10464985at2759"/>
<name>A0A9P1DEF8_9DINO</name>
<proteinExistence type="predicted"/>
<protein>
    <submittedName>
        <fullName evidence="2">Uncharacterized protein</fullName>
    </submittedName>
</protein>
<reference evidence="3 4" key="2">
    <citation type="submission" date="2024-05" db="EMBL/GenBank/DDBJ databases">
        <authorList>
            <person name="Chen Y."/>
            <person name="Shah S."/>
            <person name="Dougan E. K."/>
            <person name="Thang M."/>
            <person name="Chan C."/>
        </authorList>
    </citation>
    <scope>NUCLEOTIDE SEQUENCE [LARGE SCALE GENOMIC DNA]</scope>
</reference>
<organism evidence="2">
    <name type="scientific">Cladocopium goreaui</name>
    <dbReference type="NCBI Taxonomy" id="2562237"/>
    <lineage>
        <taxon>Eukaryota</taxon>
        <taxon>Sar</taxon>
        <taxon>Alveolata</taxon>
        <taxon>Dinophyceae</taxon>
        <taxon>Suessiales</taxon>
        <taxon>Symbiodiniaceae</taxon>
        <taxon>Cladocopium</taxon>
    </lineage>
</organism>
<keyword evidence="4" id="KW-1185">Reference proteome</keyword>
<sequence length="127" mass="13458">MEDLDPGLQGYSDSGSDFHDLPAPELPKGLRKTCLEASDGGGVTLKRPNPGDAVVLQCRPCPEKLKHLQNDQGLICLDLDSAAAPAWLLAAASSLRLSERARFEGPLLADLALGEGIERLGGRSINQ</sequence>